<dbReference type="NCBIfam" id="TIGR02890">
    <property type="entry name" value="bacill_yteA"/>
    <property type="match status" value="1"/>
</dbReference>
<name>A0ABS2NKF5_9BACI</name>
<evidence type="ECO:0000256" key="1">
    <source>
        <dbReference type="ARBA" id="ARBA00022723"/>
    </source>
</evidence>
<dbReference type="Proteomes" id="UP001646157">
    <property type="component" value="Unassembled WGS sequence"/>
</dbReference>
<evidence type="ECO:0000256" key="2">
    <source>
        <dbReference type="ARBA" id="ARBA00022771"/>
    </source>
</evidence>
<evidence type="ECO:0000313" key="8">
    <source>
        <dbReference type="Proteomes" id="UP001646157"/>
    </source>
</evidence>
<keyword evidence="1" id="KW-0479">Metal-binding</keyword>
<dbReference type="InterPro" id="IPR037187">
    <property type="entry name" value="DnaK_N"/>
</dbReference>
<dbReference type="EMBL" id="JAFBDZ010000011">
    <property type="protein sequence ID" value="MBM7588348.1"/>
    <property type="molecule type" value="Genomic_DNA"/>
</dbReference>
<evidence type="ECO:0000256" key="5">
    <source>
        <dbReference type="SAM" id="MobiDB-lite"/>
    </source>
</evidence>
<sequence length="251" mass="29021">MLTEKQLLSLKEELLQQKKQLQSHLQNDKPSLEESSERENTGELSLYDNHPGDMGTELYEREKDFALDEHAEDELEKVNQALKAIEDGTYGICKATGKEIPYERLQAVPTALYIKEHNPEQAIYGDRPVEEEVLEPAHGNHFQHMYNVDGIRDSQDSFQEVGRYGTSETPSDLQGDYEDYDSLYRDREEDMEGFTEEYESFVGTDMEGKDVKVYPSKAHEEYEERLDNENLESPIGDIPYKRDEGYVSDDD</sequence>
<proteinExistence type="predicted"/>
<dbReference type="SUPFAM" id="SSF109635">
    <property type="entry name" value="DnaK suppressor protein DksA, alpha-hairpin domain"/>
    <property type="match status" value="1"/>
</dbReference>
<protein>
    <submittedName>
        <fullName evidence="7">YteA family regulatory protein</fullName>
    </submittedName>
</protein>
<keyword evidence="3" id="KW-0862">Zinc</keyword>
<comment type="caution">
    <text evidence="7">The sequence shown here is derived from an EMBL/GenBank/DDBJ whole genome shotgun (WGS) entry which is preliminary data.</text>
</comment>
<reference evidence="7 8" key="1">
    <citation type="submission" date="2021-01" db="EMBL/GenBank/DDBJ databases">
        <title>Genomic Encyclopedia of Type Strains, Phase IV (KMG-IV): sequencing the most valuable type-strain genomes for metagenomic binning, comparative biology and taxonomic classification.</title>
        <authorList>
            <person name="Goeker M."/>
        </authorList>
    </citation>
    <scope>NUCLEOTIDE SEQUENCE [LARGE SCALE GENOMIC DNA]</scope>
    <source>
        <strain evidence="7 8">DSM 24834</strain>
    </source>
</reference>
<keyword evidence="8" id="KW-1185">Reference proteome</keyword>
<evidence type="ECO:0000313" key="7">
    <source>
        <dbReference type="EMBL" id="MBM7588348.1"/>
    </source>
</evidence>
<feature type="domain" description="Zinc finger DksA/TraR C4-type" evidence="6">
    <location>
        <begin position="88"/>
        <end position="113"/>
    </location>
</feature>
<evidence type="ECO:0000259" key="6">
    <source>
        <dbReference type="Pfam" id="PF01258"/>
    </source>
</evidence>
<dbReference type="PROSITE" id="PS51128">
    <property type="entry name" value="ZF_DKSA_2"/>
    <property type="match status" value="1"/>
</dbReference>
<dbReference type="InterPro" id="IPR000962">
    <property type="entry name" value="Znf_DskA_TraR"/>
</dbReference>
<comment type="caution">
    <text evidence="4">Lacks conserved residue(s) required for the propagation of feature annotation.</text>
</comment>
<dbReference type="RefSeq" id="WP_205176170.1">
    <property type="nucleotide sequence ID" value="NZ_JAFBDZ010000011.1"/>
</dbReference>
<keyword evidence="2" id="KW-0863">Zinc-finger</keyword>
<feature type="region of interest" description="Disordered" evidence="5">
    <location>
        <begin position="219"/>
        <end position="251"/>
    </location>
</feature>
<evidence type="ECO:0000256" key="3">
    <source>
        <dbReference type="ARBA" id="ARBA00022833"/>
    </source>
</evidence>
<dbReference type="InterPro" id="IPR014240">
    <property type="entry name" value="YteA"/>
</dbReference>
<gene>
    <name evidence="7" type="ORF">JOC86_004946</name>
</gene>
<organism evidence="7 8">
    <name type="scientific">Rossellomorea pakistanensis</name>
    <dbReference type="NCBI Taxonomy" id="992288"/>
    <lineage>
        <taxon>Bacteria</taxon>
        <taxon>Bacillati</taxon>
        <taxon>Bacillota</taxon>
        <taxon>Bacilli</taxon>
        <taxon>Bacillales</taxon>
        <taxon>Bacillaceae</taxon>
        <taxon>Rossellomorea</taxon>
    </lineage>
</organism>
<dbReference type="PANTHER" id="PTHR33823:SF4">
    <property type="entry name" value="GENERAL STRESS PROTEIN 16O"/>
    <property type="match status" value="1"/>
</dbReference>
<feature type="compositionally biased region" description="Basic and acidic residues" evidence="5">
    <location>
        <begin position="219"/>
        <end position="228"/>
    </location>
</feature>
<evidence type="ECO:0000256" key="4">
    <source>
        <dbReference type="PROSITE-ProRule" id="PRU00510"/>
    </source>
</evidence>
<feature type="region of interest" description="Disordered" evidence="5">
    <location>
        <begin position="19"/>
        <end position="52"/>
    </location>
</feature>
<dbReference type="Pfam" id="PF01258">
    <property type="entry name" value="zf-dskA_traR"/>
    <property type="match status" value="1"/>
</dbReference>
<dbReference type="PANTHER" id="PTHR33823">
    <property type="entry name" value="RNA POLYMERASE-BINDING TRANSCRIPTION FACTOR DKSA-RELATED"/>
    <property type="match status" value="1"/>
</dbReference>
<dbReference type="Gene3D" id="1.20.120.910">
    <property type="entry name" value="DksA, coiled-coil domain"/>
    <property type="match status" value="1"/>
</dbReference>
<accession>A0ABS2NKF5</accession>
<feature type="compositionally biased region" description="Basic and acidic residues" evidence="5">
    <location>
        <begin position="26"/>
        <end position="41"/>
    </location>
</feature>